<reference evidence="2 3" key="1">
    <citation type="submission" date="2023-01" db="EMBL/GenBank/DDBJ databases">
        <title>Analysis of 21 Apiospora genomes using comparative genomics revels a genus with tremendous synthesis potential of carbohydrate active enzymes and secondary metabolites.</title>
        <authorList>
            <person name="Sorensen T."/>
        </authorList>
    </citation>
    <scope>NUCLEOTIDE SEQUENCE [LARGE SCALE GENOMIC DNA]</scope>
    <source>
        <strain evidence="2 3">CBS 24483</strain>
    </source>
</reference>
<protein>
    <submittedName>
        <fullName evidence="2">Uncharacterized protein</fullName>
    </submittedName>
</protein>
<accession>A0ABR1PSR2</accession>
<dbReference type="Proteomes" id="UP001391051">
    <property type="component" value="Unassembled WGS sequence"/>
</dbReference>
<feature type="compositionally biased region" description="Polar residues" evidence="1">
    <location>
        <begin position="31"/>
        <end position="63"/>
    </location>
</feature>
<keyword evidence="3" id="KW-1185">Reference proteome</keyword>
<evidence type="ECO:0000313" key="2">
    <source>
        <dbReference type="EMBL" id="KAK7937487.1"/>
    </source>
</evidence>
<gene>
    <name evidence="2" type="ORF">PG986_014355</name>
</gene>
<evidence type="ECO:0000313" key="3">
    <source>
        <dbReference type="Proteomes" id="UP001391051"/>
    </source>
</evidence>
<dbReference type="GeneID" id="92083639"/>
<dbReference type="EMBL" id="JAQQWE010000010">
    <property type="protein sequence ID" value="KAK7937487.1"/>
    <property type="molecule type" value="Genomic_DNA"/>
</dbReference>
<organism evidence="2 3">
    <name type="scientific">Apiospora aurea</name>
    <dbReference type="NCBI Taxonomy" id="335848"/>
    <lineage>
        <taxon>Eukaryota</taxon>
        <taxon>Fungi</taxon>
        <taxon>Dikarya</taxon>
        <taxon>Ascomycota</taxon>
        <taxon>Pezizomycotina</taxon>
        <taxon>Sordariomycetes</taxon>
        <taxon>Xylariomycetidae</taxon>
        <taxon>Amphisphaeriales</taxon>
        <taxon>Apiosporaceae</taxon>
        <taxon>Apiospora</taxon>
    </lineage>
</organism>
<evidence type="ECO:0000256" key="1">
    <source>
        <dbReference type="SAM" id="MobiDB-lite"/>
    </source>
</evidence>
<proteinExistence type="predicted"/>
<sequence>MFPIDSQSSYGQNDDWLSSQLVDSRMPAYFDTQSPAPDSPGMIQTQTSDRSRRSATPSQQGTLTFAPPNGNRDTSNRRNRSNHIRYDVEWKVTLNRRSKAEDTEQDVTLSPREFWESSLRRKLENVAEKKFPANRSFQVEDTKIVVSVTGKRKLKKRYDGLDIDWAVLEEQLRSWSYLLARRKQLCINITFNYVETTPASCPSQRQTTRSTTHRTGSATDLMFQELDGHVDSTGEPLPWRRVRSLMRCPGPPCLMGPYCWRDSETKKRYKLRTPHLLRLSEHIRAGHSLETHDDVPQDVRDMLYLEDQQKMERQSKPTQGQYPPITITNVIPGTTVGGSASSGSSHASSLAELGSAKPRTNLNMPGLLDDAVQEYCNWLGSRVARVDLKLEYQKICDITLKEGLDLELVYEAQDATLYEQKGIKMGAARRFVRDIPEWARLVRAEDD</sequence>
<feature type="region of interest" description="Disordered" evidence="1">
    <location>
        <begin position="28"/>
        <end position="82"/>
    </location>
</feature>
<dbReference type="RefSeq" id="XP_066692815.1">
    <property type="nucleotide sequence ID" value="XM_066850577.1"/>
</dbReference>
<comment type="caution">
    <text evidence="2">The sequence shown here is derived from an EMBL/GenBank/DDBJ whole genome shotgun (WGS) entry which is preliminary data.</text>
</comment>
<name>A0ABR1PSR2_9PEZI</name>